<name>A0A1X3RPY8_9GAMM</name>
<dbReference type="InterPro" id="IPR038724">
    <property type="entry name" value="RepA"/>
</dbReference>
<accession>A0A1X3RPY8</accession>
<dbReference type="RefSeq" id="WP_094110082.1">
    <property type="nucleotide sequence ID" value="NZ_LUTP01000046.1"/>
</dbReference>
<evidence type="ECO:0000313" key="2">
    <source>
        <dbReference type="Proteomes" id="UP000194020"/>
    </source>
</evidence>
<dbReference type="Pfam" id="PF13481">
    <property type="entry name" value="AAA_25"/>
    <property type="match status" value="1"/>
</dbReference>
<evidence type="ECO:0000313" key="1">
    <source>
        <dbReference type="EMBL" id="OSN03831.1"/>
    </source>
</evidence>
<sequence length="285" mass="31276">MSLNIMEAFEAPPQPIDYVLPNLAIGTVGAIVSPGGVGKSMLALQLAVQITCGVDLLNLGDYPTGLVAYLPVEDSATIVHHRLYALGKYLTACQQKIVADRLFVKPLVGKCPNIFLPDWSNLIDEISKGRRLIILDTLRRFHHEDENNSGAMSRVIGKLEGIAADSGCSIIFLHHSNKGAATMGVGDIQQASRGSSVLVDNIRWQSYLAGMSTLEAKTYGISEDIRNQFVRFGINKANYGERAPDRWLQRHEGGVLRITAFSLKNNKKLIKERTSAWSGADNDNW</sequence>
<dbReference type="Gene3D" id="3.40.50.300">
    <property type="entry name" value="P-loop containing nucleotide triphosphate hydrolases"/>
    <property type="match status" value="1"/>
</dbReference>
<organism evidence="1 2">
    <name type="scientific">Lonsdalea iberica</name>
    <dbReference type="NCBI Taxonomy" id="1082703"/>
    <lineage>
        <taxon>Bacteria</taxon>
        <taxon>Pseudomonadati</taxon>
        <taxon>Pseudomonadota</taxon>
        <taxon>Gammaproteobacteria</taxon>
        <taxon>Enterobacterales</taxon>
        <taxon>Pectobacteriaceae</taxon>
        <taxon>Lonsdalea</taxon>
    </lineage>
</organism>
<proteinExistence type="predicted"/>
<dbReference type="Proteomes" id="UP000194020">
    <property type="component" value="Unassembled WGS sequence"/>
</dbReference>
<dbReference type="CDD" id="cd01125">
    <property type="entry name" value="RepA_RSF1010_like"/>
    <property type="match status" value="1"/>
</dbReference>
<dbReference type="EMBL" id="LUTP01000046">
    <property type="protein sequence ID" value="OSN03831.1"/>
    <property type="molecule type" value="Genomic_DNA"/>
</dbReference>
<gene>
    <name evidence="1" type="ORF">AU511_14150</name>
</gene>
<dbReference type="AlphaFoldDB" id="A0A1X3RPY8"/>
<protein>
    <recommendedName>
        <fullName evidence="3">Replication protein A</fullName>
    </recommendedName>
</protein>
<dbReference type="OrthoDB" id="8477405at2"/>
<dbReference type="InterPro" id="IPR027417">
    <property type="entry name" value="P-loop_NTPase"/>
</dbReference>
<evidence type="ECO:0008006" key="3">
    <source>
        <dbReference type="Google" id="ProtNLM"/>
    </source>
</evidence>
<reference evidence="1 2" key="1">
    <citation type="submission" date="2016-02" db="EMBL/GenBank/DDBJ databases">
        <title>Species-wide whole genome sequencing reveals diversity, host range in Lonsdalea quercina.</title>
        <authorList>
            <person name="Li Y."/>
        </authorList>
    </citation>
    <scope>NUCLEOTIDE SEQUENCE [LARGE SCALE GENOMIC DNA]</scope>
    <source>
        <strain evidence="1 2">LMG 26264</strain>
    </source>
</reference>
<dbReference type="SUPFAM" id="SSF52540">
    <property type="entry name" value="P-loop containing nucleoside triphosphate hydrolases"/>
    <property type="match status" value="1"/>
</dbReference>
<comment type="caution">
    <text evidence="1">The sequence shown here is derived from an EMBL/GenBank/DDBJ whole genome shotgun (WGS) entry which is preliminary data.</text>
</comment>